<dbReference type="Proteomes" id="UP001234178">
    <property type="component" value="Unassembled WGS sequence"/>
</dbReference>
<dbReference type="EMBL" id="JAOYFB010000040">
    <property type="protein sequence ID" value="KAK4037559.1"/>
    <property type="molecule type" value="Genomic_DNA"/>
</dbReference>
<name>A0ABR0B798_9CRUS</name>
<sequence length="120" mass="13857">MYGRIDEYIRTINRPPSAISRNPESDTRTIHIHVTWAKDKQILDPRFLNFNQLIVFASFSVLSSFTLTSHDVTVIKIIAFCTDCNALTVVRLRKQKRIDCLGFGNQLESNEKTTIPRIKF</sequence>
<accession>A0ABR0B798</accession>
<keyword evidence="2" id="KW-1185">Reference proteome</keyword>
<gene>
    <name evidence="1" type="ORF">OUZ56_029591</name>
</gene>
<comment type="caution">
    <text evidence="1">The sequence shown here is derived from an EMBL/GenBank/DDBJ whole genome shotgun (WGS) entry which is preliminary data.</text>
</comment>
<protein>
    <submittedName>
        <fullName evidence="1">Uncharacterized protein</fullName>
    </submittedName>
</protein>
<evidence type="ECO:0000313" key="2">
    <source>
        <dbReference type="Proteomes" id="UP001234178"/>
    </source>
</evidence>
<organism evidence="1 2">
    <name type="scientific">Daphnia magna</name>
    <dbReference type="NCBI Taxonomy" id="35525"/>
    <lineage>
        <taxon>Eukaryota</taxon>
        <taxon>Metazoa</taxon>
        <taxon>Ecdysozoa</taxon>
        <taxon>Arthropoda</taxon>
        <taxon>Crustacea</taxon>
        <taxon>Branchiopoda</taxon>
        <taxon>Diplostraca</taxon>
        <taxon>Cladocera</taxon>
        <taxon>Anomopoda</taxon>
        <taxon>Daphniidae</taxon>
        <taxon>Daphnia</taxon>
    </lineage>
</organism>
<proteinExistence type="predicted"/>
<reference evidence="1 2" key="1">
    <citation type="journal article" date="2023" name="Nucleic Acids Res.">
        <title>The hologenome of Daphnia magna reveals possible DNA methylation and microbiome-mediated evolution of the host genome.</title>
        <authorList>
            <person name="Chaturvedi A."/>
            <person name="Li X."/>
            <person name="Dhandapani V."/>
            <person name="Marshall H."/>
            <person name="Kissane S."/>
            <person name="Cuenca-Cambronero M."/>
            <person name="Asole G."/>
            <person name="Calvet F."/>
            <person name="Ruiz-Romero M."/>
            <person name="Marangio P."/>
            <person name="Guigo R."/>
            <person name="Rago D."/>
            <person name="Mirbahai L."/>
            <person name="Eastwood N."/>
            <person name="Colbourne J.K."/>
            <person name="Zhou J."/>
            <person name="Mallon E."/>
            <person name="Orsini L."/>
        </authorList>
    </citation>
    <scope>NUCLEOTIDE SEQUENCE [LARGE SCALE GENOMIC DNA]</scope>
    <source>
        <strain evidence="1">LRV0_1</strain>
    </source>
</reference>
<evidence type="ECO:0000313" key="1">
    <source>
        <dbReference type="EMBL" id="KAK4037559.1"/>
    </source>
</evidence>